<sequence>MFTQLIATLTLALYCAATPVVVRENLVKLPIARRFNATGSSKLVELDRARAVALKNSVKSKHTSGRFKSAVRAAIGNEPVTNQATIYTAAVQVGNPPTTFDLIVDTGSSNTWVGATTPFAATSTTVDTGEIVFVEYGSGFVLGNQLLDQVSFGGITIPQQGIGSALLSDGFQGVDGIIGIGPTDLTLGTTSDGNEVPTVTDNAFTAGLIGARQVGVSFEPTTSPSITNGELSFGGPDTSKFTGSLHTVPVTTTSPANQFFGVDQSVTLGSTTILPTTAGIVDTGTTLILLASDALAAYQTATGAVLDQTTGLLKITAAQFAALPNLNFNIGGQTFSLTPNAQLWPRALNTAIGGTADDILLIVSDLGTPSGEGLDFIDGFAFLERFYTVFDSDANTVSFATTSFTDATSN</sequence>
<dbReference type="EMBL" id="MU274910">
    <property type="protein sequence ID" value="KAI0089551.1"/>
    <property type="molecule type" value="Genomic_DNA"/>
</dbReference>
<dbReference type="Proteomes" id="UP001055072">
    <property type="component" value="Unassembled WGS sequence"/>
</dbReference>
<reference evidence="1" key="1">
    <citation type="journal article" date="2021" name="Environ. Microbiol.">
        <title>Gene family expansions and transcriptome signatures uncover fungal adaptations to wood decay.</title>
        <authorList>
            <person name="Hage H."/>
            <person name="Miyauchi S."/>
            <person name="Viragh M."/>
            <person name="Drula E."/>
            <person name="Min B."/>
            <person name="Chaduli D."/>
            <person name="Navarro D."/>
            <person name="Favel A."/>
            <person name="Norest M."/>
            <person name="Lesage-Meessen L."/>
            <person name="Balint B."/>
            <person name="Merenyi Z."/>
            <person name="de Eugenio L."/>
            <person name="Morin E."/>
            <person name="Martinez A.T."/>
            <person name="Baldrian P."/>
            <person name="Stursova M."/>
            <person name="Martinez M.J."/>
            <person name="Novotny C."/>
            <person name="Magnuson J.K."/>
            <person name="Spatafora J.W."/>
            <person name="Maurice S."/>
            <person name="Pangilinan J."/>
            <person name="Andreopoulos W."/>
            <person name="LaButti K."/>
            <person name="Hundley H."/>
            <person name="Na H."/>
            <person name="Kuo A."/>
            <person name="Barry K."/>
            <person name="Lipzen A."/>
            <person name="Henrissat B."/>
            <person name="Riley R."/>
            <person name="Ahrendt S."/>
            <person name="Nagy L.G."/>
            <person name="Grigoriev I.V."/>
            <person name="Martin F."/>
            <person name="Rosso M.N."/>
        </authorList>
    </citation>
    <scope>NUCLEOTIDE SEQUENCE</scope>
    <source>
        <strain evidence="1">CBS 384.51</strain>
    </source>
</reference>
<evidence type="ECO:0000313" key="1">
    <source>
        <dbReference type="EMBL" id="KAI0089551.1"/>
    </source>
</evidence>
<gene>
    <name evidence="1" type="ORF">BDY19DRAFT_984992</name>
</gene>
<comment type="caution">
    <text evidence="1">The sequence shown here is derived from an EMBL/GenBank/DDBJ whole genome shotgun (WGS) entry which is preliminary data.</text>
</comment>
<evidence type="ECO:0000313" key="2">
    <source>
        <dbReference type="Proteomes" id="UP001055072"/>
    </source>
</evidence>
<accession>A0ACB8U5R1</accession>
<proteinExistence type="predicted"/>
<name>A0ACB8U5R1_9APHY</name>
<keyword evidence="2" id="KW-1185">Reference proteome</keyword>
<organism evidence="1 2">
    <name type="scientific">Irpex rosettiformis</name>
    <dbReference type="NCBI Taxonomy" id="378272"/>
    <lineage>
        <taxon>Eukaryota</taxon>
        <taxon>Fungi</taxon>
        <taxon>Dikarya</taxon>
        <taxon>Basidiomycota</taxon>
        <taxon>Agaricomycotina</taxon>
        <taxon>Agaricomycetes</taxon>
        <taxon>Polyporales</taxon>
        <taxon>Irpicaceae</taxon>
        <taxon>Irpex</taxon>
    </lineage>
</organism>
<protein>
    <submittedName>
        <fullName evidence="1">Aspartic proteinase</fullName>
    </submittedName>
</protein>